<protein>
    <submittedName>
        <fullName evidence="2">Uncharacterized protein</fullName>
    </submittedName>
</protein>
<proteinExistence type="predicted"/>
<name>A0A8J2K691_9HEXA</name>
<evidence type="ECO:0000256" key="1">
    <source>
        <dbReference type="PROSITE-ProRule" id="PRU00803"/>
    </source>
</evidence>
<dbReference type="InterPro" id="IPR013517">
    <property type="entry name" value="FG-GAP"/>
</dbReference>
<dbReference type="PANTHER" id="PTHR23220">
    <property type="entry name" value="INTEGRIN ALPHA"/>
    <property type="match status" value="1"/>
</dbReference>
<keyword evidence="3" id="KW-1185">Reference proteome</keyword>
<dbReference type="PROSITE" id="PS51470">
    <property type="entry name" value="FG_GAP"/>
    <property type="match status" value="3"/>
</dbReference>
<dbReference type="GO" id="GO:0098609">
    <property type="term" value="P:cell-cell adhesion"/>
    <property type="evidence" value="ECO:0007669"/>
    <property type="project" value="TreeGrafter"/>
</dbReference>
<evidence type="ECO:0000313" key="2">
    <source>
        <dbReference type="EMBL" id="CAG7733710.1"/>
    </source>
</evidence>
<dbReference type="GO" id="GO:0033627">
    <property type="term" value="P:cell adhesion mediated by integrin"/>
    <property type="evidence" value="ECO:0007669"/>
    <property type="project" value="TreeGrafter"/>
</dbReference>
<feature type="repeat" description="FG-GAP" evidence="1">
    <location>
        <begin position="500"/>
        <end position="562"/>
    </location>
</feature>
<dbReference type="GO" id="GO:0007229">
    <property type="term" value="P:integrin-mediated signaling pathway"/>
    <property type="evidence" value="ECO:0007669"/>
    <property type="project" value="TreeGrafter"/>
</dbReference>
<dbReference type="GO" id="GO:0008305">
    <property type="term" value="C:integrin complex"/>
    <property type="evidence" value="ECO:0007669"/>
    <property type="project" value="TreeGrafter"/>
</dbReference>
<accession>A0A8J2K691</accession>
<dbReference type="GO" id="GO:0009897">
    <property type="term" value="C:external side of plasma membrane"/>
    <property type="evidence" value="ECO:0007669"/>
    <property type="project" value="TreeGrafter"/>
</dbReference>
<dbReference type="InterPro" id="IPR013519">
    <property type="entry name" value="Int_alpha_beta-p"/>
</dbReference>
<dbReference type="GO" id="GO:0005178">
    <property type="term" value="F:integrin binding"/>
    <property type="evidence" value="ECO:0007669"/>
    <property type="project" value="TreeGrafter"/>
</dbReference>
<dbReference type="Proteomes" id="UP000708208">
    <property type="component" value="Unassembled WGS sequence"/>
</dbReference>
<dbReference type="Pfam" id="PF01839">
    <property type="entry name" value="FG-GAP"/>
    <property type="match status" value="2"/>
</dbReference>
<dbReference type="OrthoDB" id="5317514at2759"/>
<reference evidence="2" key="1">
    <citation type="submission" date="2021-06" db="EMBL/GenBank/DDBJ databases">
        <authorList>
            <person name="Hodson N. C."/>
            <person name="Mongue J. A."/>
            <person name="Jaron S. K."/>
        </authorList>
    </citation>
    <scope>NUCLEOTIDE SEQUENCE</scope>
</reference>
<organism evidence="2 3">
    <name type="scientific">Allacma fusca</name>
    <dbReference type="NCBI Taxonomy" id="39272"/>
    <lineage>
        <taxon>Eukaryota</taxon>
        <taxon>Metazoa</taxon>
        <taxon>Ecdysozoa</taxon>
        <taxon>Arthropoda</taxon>
        <taxon>Hexapoda</taxon>
        <taxon>Collembola</taxon>
        <taxon>Symphypleona</taxon>
        <taxon>Sminthuridae</taxon>
        <taxon>Allacma</taxon>
    </lineage>
</organism>
<dbReference type="EMBL" id="CAJVCH010254131">
    <property type="protein sequence ID" value="CAG7733710.1"/>
    <property type="molecule type" value="Genomic_DNA"/>
</dbReference>
<sequence>MEGIFFDKQTRRWPNRWHEFEQRSYLMSTSGSGLLDQYFQSSLSQESFTSVDVKFLTVVQDKISEASQTHFGFSTSLAEGISGSGWVFVGAPKSNVSITGRVKDYFEPGAIWRCNLGPNIQRCEILHFLHELCKDPVKKNRGNFGVCDSNFMGGSLKFENDVLVACAPNWRQERRGSSLGHRMDGACYWLEKSAALGTNLTQELTQQEQSSDRGHLIPFQDRIYLDSNTYAWRLSNGEHVIRWHFAGSGFSVHVSKKKEILLGAPTTHLEKGSIVKMEEPMYTNWSLTNLETYRGETLRSFNHFGYGITSGNYFEENVILYAASSPLGSPSDSESDYVGVVLVVEAESFLKSNLFRNPERIQNTRWEHKAIITGTYFGAYFGAALESLDINNDGLDDLIVGAPFEENTGRRSSSAARIGMKEHGCVHIYTTKGTHKFPNPAKTFCGMDAGGRFGTSIGKLGDLNQDGYNDFAVGAPYDEDGGSVYIFYGSENLDLKNIVIRGKDYKPHLRFSTFGFSISGGVDIDGNGTPDFSVGSYADKNVVIFRTRPRIIIETQMHTYINNIAEDPVTLQTDARKFQIKLCANISIVSNNNELLPHENNTTLHAEIAIDKGEQNKRFTINGDTVTFAQFVFSASENQVCRNFVVERMSEPSADQLQREPDVTVEYKLWYNETAKASPQMSVFEITHQNDALEINPSISTSSFADFCANCPYPMITDPEMLDIVFERDG</sequence>
<dbReference type="PANTHER" id="PTHR23220:SF83">
    <property type="entry name" value="INTEGRIN ALPHA-PS3-RELATED"/>
    <property type="match status" value="1"/>
</dbReference>
<dbReference type="AlphaFoldDB" id="A0A8J2K691"/>
<feature type="repeat" description="FG-GAP" evidence="1">
    <location>
        <begin position="367"/>
        <end position="427"/>
    </location>
</feature>
<feature type="repeat" description="FG-GAP" evidence="1">
    <location>
        <begin position="439"/>
        <end position="496"/>
    </location>
</feature>
<dbReference type="GO" id="GO:0007160">
    <property type="term" value="P:cell-matrix adhesion"/>
    <property type="evidence" value="ECO:0007669"/>
    <property type="project" value="TreeGrafter"/>
</dbReference>
<comment type="caution">
    <text evidence="2">The sequence shown here is derived from an EMBL/GenBank/DDBJ whole genome shotgun (WGS) entry which is preliminary data.</text>
</comment>
<gene>
    <name evidence="2" type="ORF">AFUS01_LOCUS22136</name>
</gene>
<dbReference type="SMART" id="SM00191">
    <property type="entry name" value="Int_alpha"/>
    <property type="match status" value="4"/>
</dbReference>
<evidence type="ECO:0000313" key="3">
    <source>
        <dbReference type="Proteomes" id="UP000708208"/>
    </source>
</evidence>